<evidence type="ECO:0000313" key="7">
    <source>
        <dbReference type="RefSeq" id="XP_026489467.2"/>
    </source>
</evidence>
<feature type="transmembrane region" description="Helical" evidence="5">
    <location>
        <begin position="247"/>
        <end position="272"/>
    </location>
</feature>
<name>A0A8B8HYZ9_VANTA</name>
<feature type="transmembrane region" description="Helical" evidence="5">
    <location>
        <begin position="95"/>
        <end position="117"/>
    </location>
</feature>
<dbReference type="SUPFAM" id="SSF48652">
    <property type="entry name" value="Tetraspanin"/>
    <property type="match status" value="1"/>
</dbReference>
<dbReference type="RefSeq" id="XP_026489467.2">
    <property type="nucleotide sequence ID" value="XM_026633682.2"/>
</dbReference>
<accession>A0A8B8HYZ9</accession>
<dbReference type="OrthoDB" id="9836210at2759"/>
<dbReference type="AlphaFoldDB" id="A0A8B8HYZ9"/>
<dbReference type="InterPro" id="IPR008952">
    <property type="entry name" value="Tetraspanin_EC2_sf"/>
</dbReference>
<keyword evidence="2 5" id="KW-0812">Transmembrane</keyword>
<evidence type="ECO:0000256" key="4">
    <source>
        <dbReference type="ARBA" id="ARBA00023136"/>
    </source>
</evidence>
<keyword evidence="4 5" id="KW-0472">Membrane</keyword>
<feature type="transmembrane region" description="Helical" evidence="5">
    <location>
        <begin position="16"/>
        <end position="35"/>
    </location>
</feature>
<dbReference type="Pfam" id="PF00335">
    <property type="entry name" value="Tetraspanin"/>
    <property type="match status" value="1"/>
</dbReference>
<protein>
    <submittedName>
        <fullName evidence="7">Peripherin-2-like</fullName>
    </submittedName>
</protein>
<evidence type="ECO:0000313" key="6">
    <source>
        <dbReference type="Proteomes" id="UP001652626"/>
    </source>
</evidence>
<evidence type="ECO:0000256" key="1">
    <source>
        <dbReference type="ARBA" id="ARBA00004141"/>
    </source>
</evidence>
<proteinExistence type="predicted"/>
<feature type="transmembrane region" description="Helical" evidence="5">
    <location>
        <begin position="56"/>
        <end position="75"/>
    </location>
</feature>
<organism evidence="6 7">
    <name type="scientific">Vanessa tameamea</name>
    <name type="common">Kamehameha butterfly</name>
    <dbReference type="NCBI Taxonomy" id="334116"/>
    <lineage>
        <taxon>Eukaryota</taxon>
        <taxon>Metazoa</taxon>
        <taxon>Ecdysozoa</taxon>
        <taxon>Arthropoda</taxon>
        <taxon>Hexapoda</taxon>
        <taxon>Insecta</taxon>
        <taxon>Pterygota</taxon>
        <taxon>Neoptera</taxon>
        <taxon>Endopterygota</taxon>
        <taxon>Lepidoptera</taxon>
        <taxon>Glossata</taxon>
        <taxon>Ditrysia</taxon>
        <taxon>Papilionoidea</taxon>
        <taxon>Nymphalidae</taxon>
        <taxon>Nymphalinae</taxon>
        <taxon>Vanessa</taxon>
    </lineage>
</organism>
<sequence>MARGDTLTKDGRRLASVLRALLIAQLTISLVMVIYSYNTSYKIMSLLKRIHKFKVLLIYTLILLQAYCMKLHYTSGFRLVSWMLRCPQWSRVGSVARLWLLSGTLLAANGLLVHAACKTTLKALMKELSSTLRIGMTQYLAEPTWKQFIDTMQIELNCCGADHPEDWHDVPWINIDFLNEDEELVIKLSGTDGKMKLPISPYSCCSPHVLNACYHDPLQQEQVEDGGVRSLQNRGCRAAAQTPLARVAFAVHVLTVLCVLLQLLIMLLTHLLRGATKCAKLEESSASGRRRGLRTRSFPYLS</sequence>
<dbReference type="InterPro" id="IPR018499">
    <property type="entry name" value="Tetraspanin/Peripherin"/>
</dbReference>
<evidence type="ECO:0000256" key="5">
    <source>
        <dbReference type="SAM" id="Phobius"/>
    </source>
</evidence>
<evidence type="ECO:0000256" key="3">
    <source>
        <dbReference type="ARBA" id="ARBA00022989"/>
    </source>
</evidence>
<comment type="subcellular location">
    <subcellularLocation>
        <location evidence="1">Membrane</location>
        <topology evidence="1">Multi-pass membrane protein</topology>
    </subcellularLocation>
</comment>
<evidence type="ECO:0000256" key="2">
    <source>
        <dbReference type="ARBA" id="ARBA00022692"/>
    </source>
</evidence>
<dbReference type="GO" id="GO:0016020">
    <property type="term" value="C:membrane"/>
    <property type="evidence" value="ECO:0007669"/>
    <property type="project" value="UniProtKB-SubCell"/>
</dbReference>
<gene>
    <name evidence="7" type="primary">LOC113395937</name>
</gene>
<dbReference type="GeneID" id="113395937"/>
<dbReference type="OMA" id="MKFNQQR"/>
<dbReference type="Proteomes" id="UP001652626">
    <property type="component" value="Chromosome 10"/>
</dbReference>
<keyword evidence="6" id="KW-1185">Reference proteome</keyword>
<keyword evidence="3 5" id="KW-1133">Transmembrane helix</keyword>
<reference evidence="7" key="1">
    <citation type="submission" date="2025-08" db="UniProtKB">
        <authorList>
            <consortium name="RefSeq"/>
        </authorList>
    </citation>
    <scope>IDENTIFICATION</scope>
    <source>
        <tissue evidence="7">Whole body</tissue>
    </source>
</reference>
<dbReference type="Gene3D" id="1.10.1450.10">
    <property type="entry name" value="Tetraspanin"/>
    <property type="match status" value="1"/>
</dbReference>